<dbReference type="AlphaFoldDB" id="A0A9X1VIZ4"/>
<dbReference type="EMBL" id="JALBGC010000004">
    <property type="protein sequence ID" value="MCI1189063.1"/>
    <property type="molecule type" value="Genomic_DNA"/>
</dbReference>
<dbReference type="NCBIfam" id="NF033711">
    <property type="entry name" value="T9SS_PorQ"/>
    <property type="match status" value="1"/>
</dbReference>
<evidence type="ECO:0000256" key="1">
    <source>
        <dbReference type="SAM" id="MobiDB-lite"/>
    </source>
</evidence>
<protein>
    <submittedName>
        <fullName evidence="2">Type IX secretion system protein PorQ</fullName>
    </submittedName>
</protein>
<proteinExistence type="predicted"/>
<dbReference type="Proteomes" id="UP001139193">
    <property type="component" value="Unassembled WGS sequence"/>
</dbReference>
<evidence type="ECO:0000313" key="3">
    <source>
        <dbReference type="Proteomes" id="UP001139193"/>
    </source>
</evidence>
<reference evidence="2" key="1">
    <citation type="submission" date="2022-03" db="EMBL/GenBank/DDBJ databases">
        <title>Bacterial whole genome sequence for Hymenobacter sp. DH14.</title>
        <authorList>
            <person name="Le V."/>
        </authorList>
    </citation>
    <scope>NUCLEOTIDE SEQUENCE</scope>
    <source>
        <strain evidence="2">DH14</strain>
    </source>
</reference>
<feature type="region of interest" description="Disordered" evidence="1">
    <location>
        <begin position="350"/>
        <end position="377"/>
    </location>
</feature>
<comment type="caution">
    <text evidence="2">The sequence shown here is derived from an EMBL/GenBank/DDBJ whole genome shotgun (WGS) entry which is preliminary data.</text>
</comment>
<evidence type="ECO:0000313" key="2">
    <source>
        <dbReference type="EMBL" id="MCI1189063.1"/>
    </source>
</evidence>
<accession>A0A9X1VIZ4</accession>
<name>A0A9X1VIZ4_9BACT</name>
<dbReference type="NCBIfam" id="NF033709">
    <property type="entry name" value="PorV_fam"/>
    <property type="match status" value="1"/>
</dbReference>
<dbReference type="RefSeq" id="WP_241937285.1">
    <property type="nucleotide sequence ID" value="NZ_JALBGC010000004.1"/>
</dbReference>
<organism evidence="2 3">
    <name type="scientific">Hymenobacter cyanobacteriorum</name>
    <dbReference type="NCBI Taxonomy" id="2926463"/>
    <lineage>
        <taxon>Bacteria</taxon>
        <taxon>Pseudomonadati</taxon>
        <taxon>Bacteroidota</taxon>
        <taxon>Cytophagia</taxon>
        <taxon>Cytophagales</taxon>
        <taxon>Hymenobacteraceae</taxon>
        <taxon>Hymenobacter</taxon>
    </lineage>
</organism>
<keyword evidence="3" id="KW-1185">Reference proteome</keyword>
<gene>
    <name evidence="2" type="primary">porQ</name>
    <name evidence="2" type="ORF">MON38_16690</name>
</gene>
<sequence>MKHFSAYRLAGLGLMLGGLGLRPAAAQQLGGRTVFPFLDLPPSAHLAALGGMNPSTRTDDPSMLYGNPALLNPTMDGRLSLSYVAYVADIKQSTAAYVFNTEKLGRMGLGISYLNYGSFESYDAAGNSLGTFGVNEYTVGLSDAYTKGKFTFGATAKLAVSSIAGSRSLAGVADAGVVYKHPTADFTAGLVVKNAGYQFITYPGTDRGRLPLDVQLGATVKPEHMPVRFSLTAHHLQQWDIQYLDPNARGTLDASGQEKKPTRSFGDNLARHFTASAALVLGPGLQLRVGYNHLQRRELRLDNTSGSAGLSFGAMVKISAFQLDYTYATLQAAGSSQYITVSRSLDSLFKKKDASTTPSPPKATPDGAKTRYRKAGA</sequence>
<dbReference type="SUPFAM" id="SSF56935">
    <property type="entry name" value="Porins"/>
    <property type="match status" value="1"/>
</dbReference>